<dbReference type="AlphaFoldDB" id="A0A2C6XZT8"/>
<accession>A0A2C6XZT8</accession>
<dbReference type="InterPro" id="IPR000182">
    <property type="entry name" value="GNAT_dom"/>
</dbReference>
<comment type="caution">
    <text evidence="4">The sequence shown here is derived from an EMBL/GenBank/DDBJ whole genome shotgun (WGS) entry which is preliminary data.</text>
</comment>
<evidence type="ECO:0000259" key="3">
    <source>
        <dbReference type="PROSITE" id="PS51186"/>
    </source>
</evidence>
<keyword evidence="5" id="KW-1185">Reference proteome</keyword>
<protein>
    <submittedName>
        <fullName evidence="4">GNAT family N-acetyltransferase</fullName>
    </submittedName>
</protein>
<evidence type="ECO:0000313" key="4">
    <source>
        <dbReference type="EMBL" id="PHK94042.1"/>
    </source>
</evidence>
<proteinExistence type="predicted"/>
<reference evidence="4 5" key="1">
    <citation type="submission" date="2017-10" db="EMBL/GenBank/DDBJ databases">
        <authorList>
            <person name="Banno H."/>
            <person name="Chua N.-H."/>
        </authorList>
    </citation>
    <scope>NUCLEOTIDE SEQUENCE [LARGE SCALE GENOMIC DNA]</scope>
    <source>
        <strain evidence="4 5">YW11</strain>
    </source>
</reference>
<keyword evidence="1 4" id="KW-0808">Transferase</keyword>
<dbReference type="OrthoDB" id="9799092at2"/>
<keyword evidence="2" id="KW-0012">Acyltransferase</keyword>
<dbReference type="GO" id="GO:0016747">
    <property type="term" value="F:acyltransferase activity, transferring groups other than amino-acyl groups"/>
    <property type="evidence" value="ECO:0007669"/>
    <property type="project" value="InterPro"/>
</dbReference>
<dbReference type="SUPFAM" id="SSF55729">
    <property type="entry name" value="Acyl-CoA N-acyltransferases (Nat)"/>
    <property type="match status" value="1"/>
</dbReference>
<gene>
    <name evidence="4" type="ORF">CR162_15680</name>
</gene>
<dbReference type="PANTHER" id="PTHR43420:SF47">
    <property type="entry name" value="N-ACETYLTRANSFERASE DOMAIN-CONTAINING PROTEIN"/>
    <property type="match status" value="1"/>
</dbReference>
<sequence>MTERDGGRASSPASLAAAGGPRFAIRRLVPDEAALFRALRLEALERHPEAFGASLEDEAAQPDSWFAARLEAGIVLAGWLPGMEAPAGLMALALPRAEKTRHKGLLWSVYLRPEARGHGLAPALLSAVLAEARGRVEEVRLSVVAGNDRARRLYERAGFTAWGLEPRALKLGGRYYDEVLMRFRFPGG</sequence>
<evidence type="ECO:0000313" key="5">
    <source>
        <dbReference type="Proteomes" id="UP000223527"/>
    </source>
</evidence>
<dbReference type="PANTHER" id="PTHR43420">
    <property type="entry name" value="ACETYLTRANSFERASE"/>
    <property type="match status" value="1"/>
</dbReference>
<dbReference type="Proteomes" id="UP000223527">
    <property type="component" value="Unassembled WGS sequence"/>
</dbReference>
<dbReference type="EMBL" id="PDNU01000032">
    <property type="protein sequence ID" value="PHK94042.1"/>
    <property type="molecule type" value="Genomic_DNA"/>
</dbReference>
<organism evidence="4 5">
    <name type="scientific">Teichococcus rhizosphaerae</name>
    <dbReference type="NCBI Taxonomy" id="1335062"/>
    <lineage>
        <taxon>Bacteria</taxon>
        <taxon>Pseudomonadati</taxon>
        <taxon>Pseudomonadota</taxon>
        <taxon>Alphaproteobacteria</taxon>
        <taxon>Acetobacterales</taxon>
        <taxon>Roseomonadaceae</taxon>
        <taxon>Roseomonas</taxon>
    </lineage>
</organism>
<dbReference type="InterPro" id="IPR016181">
    <property type="entry name" value="Acyl_CoA_acyltransferase"/>
</dbReference>
<evidence type="ECO:0000256" key="2">
    <source>
        <dbReference type="ARBA" id="ARBA00023315"/>
    </source>
</evidence>
<feature type="domain" description="N-acetyltransferase" evidence="3">
    <location>
        <begin position="23"/>
        <end position="186"/>
    </location>
</feature>
<dbReference type="Gene3D" id="3.40.630.30">
    <property type="match status" value="1"/>
</dbReference>
<evidence type="ECO:0000256" key="1">
    <source>
        <dbReference type="ARBA" id="ARBA00022679"/>
    </source>
</evidence>
<dbReference type="RefSeq" id="WP_099096474.1">
    <property type="nucleotide sequence ID" value="NZ_PDNU01000032.1"/>
</dbReference>
<name>A0A2C6XZT8_9PROT</name>
<dbReference type="PROSITE" id="PS51186">
    <property type="entry name" value="GNAT"/>
    <property type="match status" value="1"/>
</dbReference>
<dbReference type="CDD" id="cd04301">
    <property type="entry name" value="NAT_SF"/>
    <property type="match status" value="1"/>
</dbReference>
<dbReference type="InterPro" id="IPR050680">
    <property type="entry name" value="YpeA/RimI_acetyltransf"/>
</dbReference>
<dbReference type="Pfam" id="PF00583">
    <property type="entry name" value="Acetyltransf_1"/>
    <property type="match status" value="1"/>
</dbReference>